<dbReference type="SMART" id="SM00220">
    <property type="entry name" value="S_TKc"/>
    <property type="match status" value="1"/>
</dbReference>
<name>A0A1E5UZP4_9POAL</name>
<dbReference type="SUPFAM" id="SSF56112">
    <property type="entry name" value="Protein kinase-like (PK-like)"/>
    <property type="match status" value="1"/>
</dbReference>
<dbReference type="PROSITE" id="PS00108">
    <property type="entry name" value="PROTEIN_KINASE_ST"/>
    <property type="match status" value="1"/>
</dbReference>
<dbReference type="PROSITE" id="PS50011">
    <property type="entry name" value="PROTEIN_KINASE_DOM"/>
    <property type="match status" value="1"/>
</dbReference>
<keyword evidence="3" id="KW-1185">Reference proteome</keyword>
<dbReference type="PANTHER" id="PTHR48055:SF50">
    <property type="entry name" value="PROTEIN KINASE DOMAIN-CONTAINING PROTEIN"/>
    <property type="match status" value="1"/>
</dbReference>
<gene>
    <name evidence="2" type="ORF">BAE44_0020622</name>
</gene>
<dbReference type="AlphaFoldDB" id="A0A1E5UZP4"/>
<dbReference type="InterPro" id="IPR000719">
    <property type="entry name" value="Prot_kinase_dom"/>
</dbReference>
<dbReference type="InterPro" id="IPR011009">
    <property type="entry name" value="Kinase-like_dom_sf"/>
</dbReference>
<evidence type="ECO:0000313" key="2">
    <source>
        <dbReference type="EMBL" id="OEL18359.1"/>
    </source>
</evidence>
<evidence type="ECO:0000259" key="1">
    <source>
        <dbReference type="PROSITE" id="PS50011"/>
    </source>
</evidence>
<reference evidence="2 3" key="1">
    <citation type="submission" date="2016-09" db="EMBL/GenBank/DDBJ databases">
        <title>The draft genome of Dichanthelium oligosanthes: A C3 panicoid grass species.</title>
        <authorList>
            <person name="Studer A.J."/>
            <person name="Schnable J.C."/>
            <person name="Brutnell T.P."/>
        </authorList>
    </citation>
    <scope>NUCLEOTIDE SEQUENCE [LARGE SCALE GENOMIC DNA]</scope>
    <source>
        <strain evidence="3">cv. Kellogg 1175</strain>
        <tissue evidence="2">Leaf</tissue>
    </source>
</reference>
<dbReference type="Pfam" id="PF00069">
    <property type="entry name" value="Pkinase"/>
    <property type="match status" value="1"/>
</dbReference>
<comment type="caution">
    <text evidence="2">The sequence shown here is derived from an EMBL/GenBank/DDBJ whole genome shotgun (WGS) entry which is preliminary data.</text>
</comment>
<dbReference type="OrthoDB" id="676979at2759"/>
<dbReference type="PANTHER" id="PTHR48055">
    <property type="entry name" value="LEUCINE-RICH REPEAT RECEPTOR PROTEIN KINASE EMS1"/>
    <property type="match status" value="1"/>
</dbReference>
<feature type="domain" description="Protein kinase" evidence="1">
    <location>
        <begin position="4"/>
        <end position="267"/>
    </location>
</feature>
<keyword evidence="2" id="KW-0675">Receptor</keyword>
<organism evidence="2 3">
    <name type="scientific">Dichanthelium oligosanthes</name>
    <dbReference type="NCBI Taxonomy" id="888268"/>
    <lineage>
        <taxon>Eukaryota</taxon>
        <taxon>Viridiplantae</taxon>
        <taxon>Streptophyta</taxon>
        <taxon>Embryophyta</taxon>
        <taxon>Tracheophyta</taxon>
        <taxon>Spermatophyta</taxon>
        <taxon>Magnoliopsida</taxon>
        <taxon>Liliopsida</taxon>
        <taxon>Poales</taxon>
        <taxon>Poaceae</taxon>
        <taxon>PACMAD clade</taxon>
        <taxon>Panicoideae</taxon>
        <taxon>Panicodae</taxon>
        <taxon>Paniceae</taxon>
        <taxon>Dichantheliinae</taxon>
        <taxon>Dichanthelium</taxon>
    </lineage>
</organism>
<evidence type="ECO:0000313" key="3">
    <source>
        <dbReference type="Proteomes" id="UP000095767"/>
    </source>
</evidence>
<dbReference type="EMBL" id="LWDX02056816">
    <property type="protein sequence ID" value="OEL18359.1"/>
    <property type="molecule type" value="Genomic_DNA"/>
</dbReference>
<dbReference type="GO" id="GO:0016020">
    <property type="term" value="C:membrane"/>
    <property type="evidence" value="ECO:0007669"/>
    <property type="project" value="TreeGrafter"/>
</dbReference>
<keyword evidence="2" id="KW-0418">Kinase</keyword>
<protein>
    <submittedName>
        <fullName evidence="2">Putative LRR receptor-like serine/threonine-protein kinase</fullName>
    </submittedName>
</protein>
<dbReference type="Proteomes" id="UP000095767">
    <property type="component" value="Unassembled WGS sequence"/>
</dbReference>
<sequence>MENFSESNLIGRGSYGSVYKGKLTQAKIQVAIMVFDLEMRFADKSFVSECEMSRDIRHRNLLPILTACSTIDNTGNDFKALIYEFMHNGNLDTWLHHRRSCLAPKGLSLVQRISIAVNIADALTYLHHDCGRPIVHCDLKPTNILLDDDMNAYLGDFGIALLQGDVYSFGIVLLEMLIGKRPTNSMFEDGLSIVSLMERDFSHNVFCNIDAHLQEECKGFIQSRAQTEHEVCRCLLSLVQVDLSCTRPFPRERMNMREVAVNLHSVRRVMSKGPSINPVDVYSFRIYGDANWKKTN</sequence>
<keyword evidence="2" id="KW-0808">Transferase</keyword>
<dbReference type="STRING" id="888268.A0A1E5UZP4"/>
<proteinExistence type="predicted"/>
<dbReference type="Gene3D" id="1.10.510.10">
    <property type="entry name" value="Transferase(Phosphotransferase) domain 1"/>
    <property type="match status" value="2"/>
</dbReference>
<dbReference type="InterPro" id="IPR008271">
    <property type="entry name" value="Ser/Thr_kinase_AS"/>
</dbReference>
<dbReference type="GO" id="GO:0004672">
    <property type="term" value="F:protein kinase activity"/>
    <property type="evidence" value="ECO:0007669"/>
    <property type="project" value="InterPro"/>
</dbReference>
<accession>A0A1E5UZP4</accession>
<dbReference type="GO" id="GO:0005524">
    <property type="term" value="F:ATP binding"/>
    <property type="evidence" value="ECO:0007669"/>
    <property type="project" value="InterPro"/>
</dbReference>
<dbReference type="InterPro" id="IPR051564">
    <property type="entry name" value="LRR_receptor-like_kinase"/>
</dbReference>